<name>A0A0M0JG46_9EUKA</name>
<reference evidence="2" key="1">
    <citation type="journal article" date="2015" name="PLoS Genet.">
        <title>Genome Sequence and Transcriptome Analyses of Chrysochromulina tobin: Metabolic Tools for Enhanced Algal Fitness in the Prominent Order Prymnesiales (Haptophyceae).</title>
        <authorList>
            <person name="Hovde B.T."/>
            <person name="Deodato C.R."/>
            <person name="Hunsperger H.M."/>
            <person name="Ryken S.A."/>
            <person name="Yost W."/>
            <person name="Jha R.K."/>
            <person name="Patterson J."/>
            <person name="Monnat R.J. Jr."/>
            <person name="Barlow S.B."/>
            <person name="Starkenburg S.R."/>
            <person name="Cattolico R.A."/>
        </authorList>
    </citation>
    <scope>NUCLEOTIDE SEQUENCE</scope>
    <source>
        <strain evidence="2">CCMP291</strain>
    </source>
</reference>
<dbReference type="Proteomes" id="UP000037460">
    <property type="component" value="Unassembled WGS sequence"/>
</dbReference>
<proteinExistence type="predicted"/>
<dbReference type="AlphaFoldDB" id="A0A0M0JG46"/>
<keyword evidence="2" id="KW-1185">Reference proteome</keyword>
<dbReference type="EMBL" id="JWZX01002988">
    <property type="protein sequence ID" value="KOO25337.1"/>
    <property type="molecule type" value="Genomic_DNA"/>
</dbReference>
<evidence type="ECO:0000313" key="2">
    <source>
        <dbReference type="Proteomes" id="UP000037460"/>
    </source>
</evidence>
<evidence type="ECO:0000313" key="1">
    <source>
        <dbReference type="EMBL" id="KOO25337.1"/>
    </source>
</evidence>
<organism evidence="1 2">
    <name type="scientific">Chrysochromulina tobinii</name>
    <dbReference type="NCBI Taxonomy" id="1460289"/>
    <lineage>
        <taxon>Eukaryota</taxon>
        <taxon>Haptista</taxon>
        <taxon>Haptophyta</taxon>
        <taxon>Prymnesiophyceae</taxon>
        <taxon>Prymnesiales</taxon>
        <taxon>Chrysochromulinaceae</taxon>
        <taxon>Chrysochromulina</taxon>
    </lineage>
</organism>
<gene>
    <name evidence="1" type="ORF">Ctob_001204</name>
</gene>
<accession>A0A0M0JG46</accession>
<comment type="caution">
    <text evidence="1">The sequence shown here is derived from an EMBL/GenBank/DDBJ whole genome shotgun (WGS) entry which is preliminary data.</text>
</comment>
<protein>
    <submittedName>
        <fullName evidence="1">Uncharacterized protein</fullName>
    </submittedName>
</protein>
<sequence>MAVCIHIHSKLDVDVALTEILQFLQSDERLPTRTRKAVQFLNGLRQQMVHAQTHASHPELFDCPLSAAAHDTAIAPIAAVYTLADVRRSFGDGFQERFWPIFRAFNCVLPAHAPEMALFGGSKRTSGISSMLPARQ</sequence>